<feature type="region of interest" description="Disordered" evidence="1">
    <location>
        <begin position="421"/>
        <end position="445"/>
    </location>
</feature>
<evidence type="ECO:0000313" key="3">
    <source>
        <dbReference type="Proteomes" id="UP000054703"/>
    </source>
</evidence>
<keyword evidence="3" id="KW-1185">Reference proteome</keyword>
<dbReference type="STRING" id="45074.Lsan_2148"/>
<feature type="compositionally biased region" description="Polar residues" evidence="1">
    <location>
        <begin position="421"/>
        <end position="436"/>
    </location>
</feature>
<dbReference type="PATRIC" id="fig|45074.5.peg.2297"/>
<dbReference type="RefSeq" id="WP_058514408.1">
    <property type="nucleotide sequence ID" value="NZ_CAAAIH010000025.1"/>
</dbReference>
<evidence type="ECO:0000313" key="2">
    <source>
        <dbReference type="EMBL" id="KTD59723.1"/>
    </source>
</evidence>
<comment type="caution">
    <text evidence="2">The sequence shown here is derived from an EMBL/GenBank/DDBJ whole genome shotgun (WGS) entry which is preliminary data.</text>
</comment>
<organism evidence="2 3">
    <name type="scientific">Legionella santicrucis</name>
    <dbReference type="NCBI Taxonomy" id="45074"/>
    <lineage>
        <taxon>Bacteria</taxon>
        <taxon>Pseudomonadati</taxon>
        <taxon>Pseudomonadota</taxon>
        <taxon>Gammaproteobacteria</taxon>
        <taxon>Legionellales</taxon>
        <taxon>Legionellaceae</taxon>
        <taxon>Legionella</taxon>
    </lineage>
</organism>
<dbReference type="OrthoDB" id="7022734at2"/>
<accession>A0A0W0YS22</accession>
<protein>
    <submittedName>
        <fullName evidence="2">Uncharacterized protein</fullName>
    </submittedName>
</protein>
<dbReference type="SUPFAM" id="SSF53448">
    <property type="entry name" value="Nucleotide-diphospho-sugar transferases"/>
    <property type="match status" value="1"/>
</dbReference>
<name>A0A0W0YS22_9GAMM</name>
<proteinExistence type="predicted"/>
<reference evidence="2 3" key="1">
    <citation type="submission" date="2015-11" db="EMBL/GenBank/DDBJ databases">
        <title>Genomic analysis of 38 Legionella species identifies large and diverse effector repertoires.</title>
        <authorList>
            <person name="Burstein D."/>
            <person name="Amaro F."/>
            <person name="Zusman T."/>
            <person name="Lifshitz Z."/>
            <person name="Cohen O."/>
            <person name="Gilbert J.A."/>
            <person name="Pupko T."/>
            <person name="Shuman H.A."/>
            <person name="Segal G."/>
        </authorList>
    </citation>
    <scope>NUCLEOTIDE SEQUENCE [LARGE SCALE GENOMIC DNA]</scope>
    <source>
        <strain evidence="2 3">SC-63-C7</strain>
    </source>
</reference>
<sequence>MKIICSIIGMGPRRLVELNVNKSTSILDAKLALINYLYPNVKIDKAVETLLNTEVKILHAGAIKKNFDGILHEDDINLIITETFTNNIQSFENNQQSGGISSTEIFSLPPSHEIFIKEIPIKKTSEPSPQQKIIENNMIHYIWMGNLSTHINKVCCSLGPKSLAQQSSGAKITVWVPEHLIGDAKALFSDYPSISIQSVDAMLKGPLKHLSKSTIEEIKNTLEIQEKNELYTAQKDLLTFVILEEFGGYFFDCTTRFTAKPNLPQVVGVKVAITQEAVNSSTEMLRKYNLSPWSQVDVWAFASEPGHPIMKNALNAYLKDEQRGTNNALSMGFIGESLVQYFGLFLNQESLWLKESTPFGWRVNELTMDKIHMGLWRKMSDGTKEALLGNAYKELGLNIRETSPELQHPVSVSNPANFSGTLFHNATEKNTPSENVVENGPKKIL</sequence>
<dbReference type="AlphaFoldDB" id="A0A0W0YS22"/>
<dbReference type="Gene3D" id="3.90.550.20">
    <property type="match status" value="1"/>
</dbReference>
<dbReference type="Proteomes" id="UP000054703">
    <property type="component" value="Unassembled WGS sequence"/>
</dbReference>
<evidence type="ECO:0000256" key="1">
    <source>
        <dbReference type="SAM" id="MobiDB-lite"/>
    </source>
</evidence>
<dbReference type="InterPro" id="IPR029044">
    <property type="entry name" value="Nucleotide-diphossugar_trans"/>
</dbReference>
<gene>
    <name evidence="2" type="ORF">Lsan_2148</name>
</gene>
<dbReference type="EMBL" id="LNYU01000052">
    <property type="protein sequence ID" value="KTD59723.1"/>
    <property type="molecule type" value="Genomic_DNA"/>
</dbReference>